<evidence type="ECO:0000313" key="2">
    <source>
        <dbReference type="EMBL" id="PZA23012.1"/>
    </source>
</evidence>
<evidence type="ECO:0000313" key="3">
    <source>
        <dbReference type="Proteomes" id="UP000247602"/>
    </source>
</evidence>
<accession>A0A323VDR5</accession>
<sequence length="89" mass="9565">MPEPTSRARTAVGVRGPYRQAWASVTRNRNLRLAQASSLSAWTGEFLFLSAMTVYAFDQDGAAGVGLVGFLRVLPATLALPWLGALADR</sequence>
<feature type="transmembrane region" description="Helical" evidence="1">
    <location>
        <begin position="63"/>
        <end position="87"/>
    </location>
</feature>
<organism evidence="2 3">
    <name type="scientific">Modestobacter versicolor</name>
    <dbReference type="NCBI Taxonomy" id="429133"/>
    <lineage>
        <taxon>Bacteria</taxon>
        <taxon>Bacillati</taxon>
        <taxon>Actinomycetota</taxon>
        <taxon>Actinomycetes</taxon>
        <taxon>Geodermatophilales</taxon>
        <taxon>Geodermatophilaceae</taxon>
        <taxon>Modestobacter</taxon>
    </lineage>
</organism>
<name>A0A323VDR5_9ACTN</name>
<keyword evidence="1" id="KW-0472">Membrane</keyword>
<protein>
    <recommendedName>
        <fullName evidence="4">MFS transporter</fullName>
    </recommendedName>
</protein>
<feature type="transmembrane region" description="Helical" evidence="1">
    <location>
        <begin position="39"/>
        <end position="57"/>
    </location>
</feature>
<reference evidence="2 3" key="1">
    <citation type="submission" date="2018-06" db="EMBL/GenBank/DDBJ databases">
        <title>Draft genome sequence of Modestobacter versicolor CP153-2.</title>
        <authorList>
            <person name="Gundlapally S.R."/>
        </authorList>
    </citation>
    <scope>NUCLEOTIDE SEQUENCE [LARGE SCALE GENOMIC DNA]</scope>
    <source>
        <strain evidence="2 3">CP153-2</strain>
    </source>
</reference>
<gene>
    <name evidence="2" type="ORF">DMO24_02310</name>
</gene>
<dbReference type="SUPFAM" id="SSF103473">
    <property type="entry name" value="MFS general substrate transporter"/>
    <property type="match status" value="1"/>
</dbReference>
<keyword evidence="1" id="KW-0812">Transmembrane</keyword>
<dbReference type="EMBL" id="QKNV01000014">
    <property type="protein sequence ID" value="PZA23012.1"/>
    <property type="molecule type" value="Genomic_DNA"/>
</dbReference>
<dbReference type="Proteomes" id="UP000247602">
    <property type="component" value="Unassembled WGS sequence"/>
</dbReference>
<dbReference type="RefSeq" id="WP_220035805.1">
    <property type="nucleotide sequence ID" value="NZ_QKNV01000014.1"/>
</dbReference>
<evidence type="ECO:0000256" key="1">
    <source>
        <dbReference type="SAM" id="Phobius"/>
    </source>
</evidence>
<dbReference type="AlphaFoldDB" id="A0A323VDR5"/>
<keyword evidence="3" id="KW-1185">Reference proteome</keyword>
<evidence type="ECO:0008006" key="4">
    <source>
        <dbReference type="Google" id="ProtNLM"/>
    </source>
</evidence>
<keyword evidence="1" id="KW-1133">Transmembrane helix</keyword>
<proteinExistence type="predicted"/>
<comment type="caution">
    <text evidence="2">The sequence shown here is derived from an EMBL/GenBank/DDBJ whole genome shotgun (WGS) entry which is preliminary data.</text>
</comment>
<feature type="non-terminal residue" evidence="2">
    <location>
        <position position="89"/>
    </location>
</feature>
<dbReference type="InterPro" id="IPR036259">
    <property type="entry name" value="MFS_trans_sf"/>
</dbReference>